<protein>
    <submittedName>
        <fullName evidence="1">Uncharacterized protein</fullName>
    </submittedName>
</protein>
<reference evidence="1 2" key="1">
    <citation type="journal article" date="2008" name="Nature">
        <title>The genome of the model beetle and pest Tribolium castaneum.</title>
        <authorList>
            <consortium name="Tribolium Genome Sequencing Consortium"/>
            <person name="Richards S."/>
            <person name="Gibbs R.A."/>
            <person name="Weinstock G.M."/>
            <person name="Brown S.J."/>
            <person name="Denell R."/>
            <person name="Beeman R.W."/>
            <person name="Gibbs R."/>
            <person name="Beeman R.W."/>
            <person name="Brown S.J."/>
            <person name="Bucher G."/>
            <person name="Friedrich M."/>
            <person name="Grimmelikhuijzen C.J."/>
            <person name="Klingler M."/>
            <person name="Lorenzen M."/>
            <person name="Richards S."/>
            <person name="Roth S."/>
            <person name="Schroder R."/>
            <person name="Tautz D."/>
            <person name="Zdobnov E.M."/>
            <person name="Muzny D."/>
            <person name="Gibbs R.A."/>
            <person name="Weinstock G.M."/>
            <person name="Attaway T."/>
            <person name="Bell S."/>
            <person name="Buhay C.J."/>
            <person name="Chandrabose M.N."/>
            <person name="Chavez D."/>
            <person name="Clerk-Blankenburg K.P."/>
            <person name="Cree A."/>
            <person name="Dao M."/>
            <person name="Davis C."/>
            <person name="Chacko J."/>
            <person name="Dinh H."/>
            <person name="Dugan-Rocha S."/>
            <person name="Fowler G."/>
            <person name="Garner T.T."/>
            <person name="Garnes J."/>
            <person name="Gnirke A."/>
            <person name="Hawes A."/>
            <person name="Hernandez J."/>
            <person name="Hines S."/>
            <person name="Holder M."/>
            <person name="Hume J."/>
            <person name="Jhangiani S.N."/>
            <person name="Joshi V."/>
            <person name="Khan Z.M."/>
            <person name="Jackson L."/>
            <person name="Kovar C."/>
            <person name="Kowis A."/>
            <person name="Lee S."/>
            <person name="Lewis L.R."/>
            <person name="Margolis J."/>
            <person name="Morgan M."/>
            <person name="Nazareth L.V."/>
            <person name="Nguyen N."/>
            <person name="Okwuonu G."/>
            <person name="Parker D."/>
            <person name="Richards S."/>
            <person name="Ruiz S.J."/>
            <person name="Santibanez J."/>
            <person name="Savard J."/>
            <person name="Scherer S.E."/>
            <person name="Schneider B."/>
            <person name="Sodergren E."/>
            <person name="Tautz D."/>
            <person name="Vattahil S."/>
            <person name="Villasana D."/>
            <person name="White C.S."/>
            <person name="Wright R."/>
            <person name="Park Y."/>
            <person name="Beeman R.W."/>
            <person name="Lord J."/>
            <person name="Oppert B."/>
            <person name="Lorenzen M."/>
            <person name="Brown S."/>
            <person name="Wang L."/>
            <person name="Savard J."/>
            <person name="Tautz D."/>
            <person name="Richards S."/>
            <person name="Weinstock G."/>
            <person name="Gibbs R.A."/>
            <person name="Liu Y."/>
            <person name="Worley K."/>
            <person name="Weinstock G."/>
            <person name="Elsik C.G."/>
            <person name="Reese J.T."/>
            <person name="Elhaik E."/>
            <person name="Landan G."/>
            <person name="Graur D."/>
            <person name="Arensburger P."/>
            <person name="Atkinson P."/>
            <person name="Beeman R.W."/>
            <person name="Beidler J."/>
            <person name="Brown S.J."/>
            <person name="Demuth J.P."/>
            <person name="Drury D.W."/>
            <person name="Du Y.Z."/>
            <person name="Fujiwara H."/>
            <person name="Lorenzen M."/>
            <person name="Maselli V."/>
            <person name="Osanai M."/>
            <person name="Park Y."/>
            <person name="Robertson H.M."/>
            <person name="Tu Z."/>
            <person name="Wang J.J."/>
            <person name="Wang S."/>
            <person name="Richards S."/>
            <person name="Song H."/>
            <person name="Zhang L."/>
            <person name="Sodergren E."/>
            <person name="Werner D."/>
            <person name="Stanke M."/>
            <person name="Morgenstern B."/>
            <person name="Solovyev V."/>
            <person name="Kosarev P."/>
            <person name="Brown G."/>
            <person name="Chen H.C."/>
            <person name="Ermolaeva O."/>
            <person name="Hlavina W."/>
            <person name="Kapustin Y."/>
            <person name="Kiryutin B."/>
            <person name="Kitts P."/>
            <person name="Maglott D."/>
            <person name="Pruitt K."/>
            <person name="Sapojnikov V."/>
            <person name="Souvorov A."/>
            <person name="Mackey A.J."/>
            <person name="Waterhouse R.M."/>
            <person name="Wyder S."/>
            <person name="Zdobnov E.M."/>
            <person name="Zdobnov E.M."/>
            <person name="Wyder S."/>
            <person name="Kriventseva E.V."/>
            <person name="Kadowaki T."/>
            <person name="Bork P."/>
            <person name="Aranda M."/>
            <person name="Bao R."/>
            <person name="Beermann A."/>
            <person name="Berns N."/>
            <person name="Bolognesi R."/>
            <person name="Bonneton F."/>
            <person name="Bopp D."/>
            <person name="Brown S.J."/>
            <person name="Bucher G."/>
            <person name="Butts T."/>
            <person name="Chaumot A."/>
            <person name="Denell R.E."/>
            <person name="Ferrier D.E."/>
            <person name="Friedrich M."/>
            <person name="Gordon C.M."/>
            <person name="Jindra M."/>
            <person name="Klingler M."/>
            <person name="Lan Q."/>
            <person name="Lattorff H.M."/>
            <person name="Laudet V."/>
            <person name="von Levetsow C."/>
            <person name="Liu Z."/>
            <person name="Lutz R."/>
            <person name="Lynch J.A."/>
            <person name="da Fonseca R.N."/>
            <person name="Posnien N."/>
            <person name="Reuter R."/>
            <person name="Roth S."/>
            <person name="Savard J."/>
            <person name="Schinko J.B."/>
            <person name="Schmitt C."/>
            <person name="Schoppmeier M."/>
            <person name="Schroder R."/>
            <person name="Shippy T.D."/>
            <person name="Simonnet F."/>
            <person name="Marques-Souza H."/>
            <person name="Tautz D."/>
            <person name="Tomoyasu Y."/>
            <person name="Trauner J."/>
            <person name="Van der Zee M."/>
            <person name="Vervoort M."/>
            <person name="Wittkopp N."/>
            <person name="Wimmer E.A."/>
            <person name="Yang X."/>
            <person name="Jones A.K."/>
            <person name="Sattelle D.B."/>
            <person name="Ebert P.R."/>
            <person name="Nelson D."/>
            <person name="Scott J.G."/>
            <person name="Beeman R.W."/>
            <person name="Muthukrishnan S."/>
            <person name="Kramer K.J."/>
            <person name="Arakane Y."/>
            <person name="Beeman R.W."/>
            <person name="Zhu Q."/>
            <person name="Hogenkamp D."/>
            <person name="Dixit R."/>
            <person name="Oppert B."/>
            <person name="Jiang H."/>
            <person name="Zou Z."/>
            <person name="Marshall J."/>
            <person name="Elpidina E."/>
            <person name="Vinokurov K."/>
            <person name="Oppert C."/>
            <person name="Zou Z."/>
            <person name="Evans J."/>
            <person name="Lu Z."/>
            <person name="Zhao P."/>
            <person name="Sumathipala N."/>
            <person name="Altincicek B."/>
            <person name="Vilcinskas A."/>
            <person name="Williams M."/>
            <person name="Hultmark D."/>
            <person name="Hetru C."/>
            <person name="Jiang H."/>
            <person name="Grimmelikhuijzen C.J."/>
            <person name="Hauser F."/>
            <person name="Cazzamali G."/>
            <person name="Williamson M."/>
            <person name="Park Y."/>
            <person name="Li B."/>
            <person name="Tanaka Y."/>
            <person name="Predel R."/>
            <person name="Neupert S."/>
            <person name="Schachtner J."/>
            <person name="Verleyen P."/>
            <person name="Raible F."/>
            <person name="Bork P."/>
            <person name="Friedrich M."/>
            <person name="Walden K.K."/>
            <person name="Robertson H.M."/>
            <person name="Angeli S."/>
            <person name="Foret S."/>
            <person name="Bucher G."/>
            <person name="Schuetz S."/>
            <person name="Maleszka R."/>
            <person name="Wimmer E.A."/>
            <person name="Beeman R.W."/>
            <person name="Lorenzen M."/>
            <person name="Tomoyasu Y."/>
            <person name="Miller S.C."/>
            <person name="Grossmann D."/>
            <person name="Bucher G."/>
        </authorList>
    </citation>
    <scope>NUCLEOTIDE SEQUENCE [LARGE SCALE GENOMIC DNA]</scope>
    <source>
        <strain evidence="1 2">Georgia GA2</strain>
    </source>
</reference>
<accession>D6WC95</accession>
<evidence type="ECO:0000313" key="1">
    <source>
        <dbReference type="EMBL" id="EEZ98781.1"/>
    </source>
</evidence>
<dbReference type="HOGENOM" id="CLU_2375515_0_0_1"/>
<proteinExistence type="predicted"/>
<dbReference type="AlphaFoldDB" id="D6WC95"/>
<sequence>MINKGESEFAVQLDISIGEVAVIATAGTYLYLPSAGSFIWPISGTDVYFDRVCLNMYVFAFQIHHDFVSDLIKRYSASNNYYVFAKLINRITDWK</sequence>
<organism evidence="1 2">
    <name type="scientific">Tribolium castaneum</name>
    <name type="common">Red flour beetle</name>
    <dbReference type="NCBI Taxonomy" id="7070"/>
    <lineage>
        <taxon>Eukaryota</taxon>
        <taxon>Metazoa</taxon>
        <taxon>Ecdysozoa</taxon>
        <taxon>Arthropoda</taxon>
        <taxon>Hexapoda</taxon>
        <taxon>Insecta</taxon>
        <taxon>Pterygota</taxon>
        <taxon>Neoptera</taxon>
        <taxon>Endopterygota</taxon>
        <taxon>Coleoptera</taxon>
        <taxon>Polyphaga</taxon>
        <taxon>Cucujiformia</taxon>
        <taxon>Tenebrionidae</taxon>
        <taxon>Tenebrionidae incertae sedis</taxon>
        <taxon>Tribolium</taxon>
    </lineage>
</organism>
<keyword evidence="2" id="KW-1185">Reference proteome</keyword>
<name>D6WC95_TRICA</name>
<dbReference type="EMBL" id="KQ971316">
    <property type="protein sequence ID" value="EEZ98781.1"/>
    <property type="molecule type" value="Genomic_DNA"/>
</dbReference>
<dbReference type="Proteomes" id="UP000007266">
    <property type="component" value="Linkage group 2"/>
</dbReference>
<evidence type="ECO:0000313" key="2">
    <source>
        <dbReference type="Proteomes" id="UP000007266"/>
    </source>
</evidence>
<reference evidence="1 2" key="2">
    <citation type="journal article" date="2010" name="Nucleic Acids Res.">
        <title>BeetleBase in 2010: revisions to provide comprehensive genomic information for Tribolium castaneum.</title>
        <authorList>
            <person name="Kim H.S."/>
            <person name="Murphy T."/>
            <person name="Xia J."/>
            <person name="Caragea D."/>
            <person name="Park Y."/>
            <person name="Beeman R.W."/>
            <person name="Lorenzen M.D."/>
            <person name="Butcher S."/>
            <person name="Manak J.R."/>
            <person name="Brown S.J."/>
        </authorList>
    </citation>
    <scope>GENOME REANNOTATION</scope>
    <source>
        <strain evidence="1 2">Georgia GA2</strain>
    </source>
</reference>
<gene>
    <name evidence="1" type="primary">GLEAN_01345</name>
    <name evidence="1" type="ORF">TcasGA2_TC001345</name>
</gene>